<sequence length="247" mass="26132">MSLSKPRVTALVDGSNYAASVAEHGAFLAGRSGARLQLRHIREDGQSPQAARRLLEDLAERLVDLGAQRPDLSLVEGGVLDAAVGANAEVLVMGKRGMVDARDALGRHVAPIVRAASVPVCLASQVFLPVHRVLTVTDADPARRAALDLVSTHAGFDDVELDCVVVSRPGETPEEKLAIARQALEGRAQAFAIHAERLGEAVWRYLAERPTDLIVISRAVLLGAEGPDLGAVRPGGLWSARASVLIC</sequence>
<proteinExistence type="predicted"/>
<organism evidence="1 2">
    <name type="scientific">Caulobacter flavus</name>
    <dbReference type="NCBI Taxonomy" id="1679497"/>
    <lineage>
        <taxon>Bacteria</taxon>
        <taxon>Pseudomonadati</taxon>
        <taxon>Pseudomonadota</taxon>
        <taxon>Alphaproteobacteria</taxon>
        <taxon>Caulobacterales</taxon>
        <taxon>Caulobacteraceae</taxon>
        <taxon>Caulobacter</taxon>
    </lineage>
</organism>
<gene>
    <name evidence="1" type="ORF">CFHF_18435</name>
</gene>
<evidence type="ECO:0008006" key="3">
    <source>
        <dbReference type="Google" id="ProtNLM"/>
    </source>
</evidence>
<comment type="caution">
    <text evidence="1">The sequence shown here is derived from an EMBL/GenBank/DDBJ whole genome shotgun (WGS) entry which is preliminary data.</text>
</comment>
<dbReference type="Gene3D" id="3.40.50.12370">
    <property type="match status" value="1"/>
</dbReference>
<dbReference type="RefSeq" id="WP_101714455.1">
    <property type="nucleotide sequence ID" value="NZ_PJRQ01000040.1"/>
</dbReference>
<accession>A0A2N5CPP1</accession>
<name>A0A2N5CPP1_9CAUL</name>
<dbReference type="Proteomes" id="UP000234483">
    <property type="component" value="Unassembled WGS sequence"/>
</dbReference>
<reference evidence="1 2" key="1">
    <citation type="submission" date="2017-12" db="EMBL/GenBank/DDBJ databases">
        <title>The genome sequence of Caulobacter flavus CGMCC1 15093.</title>
        <authorList>
            <person name="Gao J."/>
            <person name="Mao X."/>
            <person name="Sun J."/>
        </authorList>
    </citation>
    <scope>NUCLEOTIDE SEQUENCE [LARGE SCALE GENOMIC DNA]</scope>
    <source>
        <strain evidence="1 2">CGMCC1 15093</strain>
    </source>
</reference>
<dbReference type="AlphaFoldDB" id="A0A2N5CPP1"/>
<protein>
    <recommendedName>
        <fullName evidence="3">Universal stress protein</fullName>
    </recommendedName>
</protein>
<evidence type="ECO:0000313" key="1">
    <source>
        <dbReference type="EMBL" id="PLR09123.1"/>
    </source>
</evidence>
<dbReference type="EMBL" id="PJRQ01000040">
    <property type="protein sequence ID" value="PLR09123.1"/>
    <property type="molecule type" value="Genomic_DNA"/>
</dbReference>
<evidence type="ECO:0000313" key="2">
    <source>
        <dbReference type="Proteomes" id="UP000234483"/>
    </source>
</evidence>
<dbReference type="SUPFAM" id="SSF52402">
    <property type="entry name" value="Adenine nucleotide alpha hydrolases-like"/>
    <property type="match status" value="1"/>
</dbReference>